<dbReference type="STRING" id="137246.A0A401TSK3"/>
<organism evidence="5 6">
    <name type="scientific">Chiloscyllium punctatum</name>
    <name type="common">Brownbanded bambooshark</name>
    <name type="synonym">Hemiscyllium punctatum</name>
    <dbReference type="NCBI Taxonomy" id="137246"/>
    <lineage>
        <taxon>Eukaryota</taxon>
        <taxon>Metazoa</taxon>
        <taxon>Chordata</taxon>
        <taxon>Craniata</taxon>
        <taxon>Vertebrata</taxon>
        <taxon>Chondrichthyes</taxon>
        <taxon>Elasmobranchii</taxon>
        <taxon>Galeomorphii</taxon>
        <taxon>Galeoidea</taxon>
        <taxon>Orectolobiformes</taxon>
        <taxon>Hemiscylliidae</taxon>
        <taxon>Chiloscyllium</taxon>
    </lineage>
</organism>
<dbReference type="EMBL" id="BEZZ01164255">
    <property type="protein sequence ID" value="GCC45598.1"/>
    <property type="molecule type" value="Genomic_DNA"/>
</dbReference>
<keyword evidence="1" id="KW-0805">Transcription regulation</keyword>
<dbReference type="GO" id="GO:0006355">
    <property type="term" value="P:regulation of DNA-templated transcription"/>
    <property type="evidence" value="ECO:0007669"/>
    <property type="project" value="TreeGrafter"/>
</dbReference>
<comment type="caution">
    <text evidence="5">The sequence shown here is derived from an EMBL/GenBank/DDBJ whole genome shotgun (WGS) entry which is preliminary data.</text>
</comment>
<feature type="region of interest" description="Disordered" evidence="4">
    <location>
        <begin position="1"/>
        <end position="31"/>
    </location>
</feature>
<dbReference type="PANTHER" id="PTHR16088">
    <property type="entry name" value="YY1 ASSOCIATED PROTEIN-RELATED"/>
    <property type="match status" value="1"/>
</dbReference>
<dbReference type="InterPro" id="IPR052435">
    <property type="entry name" value="YY1-Transcr_Regul"/>
</dbReference>
<evidence type="ECO:0000313" key="5">
    <source>
        <dbReference type="EMBL" id="GCC45598.1"/>
    </source>
</evidence>
<sequence length="68" mass="7852">MSVPPSGEGRKLCEKGKPCSRSRVKRGRRRRISKDTSKLLLLYDEDILNNDPLREQKDMAFAQAYLTK</sequence>
<keyword evidence="2" id="KW-0804">Transcription</keyword>
<dbReference type="GO" id="GO:0005634">
    <property type="term" value="C:nucleus"/>
    <property type="evidence" value="ECO:0007669"/>
    <property type="project" value="TreeGrafter"/>
</dbReference>
<dbReference type="GO" id="GO:0003712">
    <property type="term" value="F:transcription coregulator activity"/>
    <property type="evidence" value="ECO:0007669"/>
    <property type="project" value="TreeGrafter"/>
</dbReference>
<gene>
    <name evidence="5" type="ORF">chiPu_0029718</name>
</gene>
<protein>
    <submittedName>
        <fullName evidence="5">Uncharacterized protein</fullName>
    </submittedName>
</protein>
<feature type="non-terminal residue" evidence="5">
    <location>
        <position position="68"/>
    </location>
</feature>
<dbReference type="PANTHER" id="PTHR16088:SF3">
    <property type="entry name" value="GON-4-LIKE PROTEIN"/>
    <property type="match status" value="1"/>
</dbReference>
<keyword evidence="6" id="KW-1185">Reference proteome</keyword>
<dbReference type="AlphaFoldDB" id="A0A401TSK3"/>
<reference evidence="5 6" key="1">
    <citation type="journal article" date="2018" name="Nat. Ecol. Evol.">
        <title>Shark genomes provide insights into elasmobranch evolution and the origin of vertebrates.</title>
        <authorList>
            <person name="Hara Y"/>
            <person name="Yamaguchi K"/>
            <person name="Onimaru K"/>
            <person name="Kadota M"/>
            <person name="Koyanagi M"/>
            <person name="Keeley SD"/>
            <person name="Tatsumi K"/>
            <person name="Tanaka K"/>
            <person name="Motone F"/>
            <person name="Kageyama Y"/>
            <person name="Nozu R"/>
            <person name="Adachi N"/>
            <person name="Nishimura O"/>
            <person name="Nakagawa R"/>
            <person name="Tanegashima C"/>
            <person name="Kiyatake I"/>
            <person name="Matsumoto R"/>
            <person name="Murakumo K"/>
            <person name="Nishida K"/>
            <person name="Terakita A"/>
            <person name="Kuratani S"/>
            <person name="Sato K"/>
            <person name="Hyodo S Kuraku.S."/>
        </authorList>
    </citation>
    <scope>NUCLEOTIDE SEQUENCE [LARGE SCALE GENOMIC DNA]</scope>
</reference>
<evidence type="ECO:0000256" key="4">
    <source>
        <dbReference type="SAM" id="MobiDB-lite"/>
    </source>
</evidence>
<evidence type="ECO:0000313" key="6">
    <source>
        <dbReference type="Proteomes" id="UP000287033"/>
    </source>
</evidence>
<feature type="compositionally biased region" description="Basic residues" evidence="4">
    <location>
        <begin position="18"/>
        <end position="31"/>
    </location>
</feature>
<feature type="compositionally biased region" description="Basic and acidic residues" evidence="4">
    <location>
        <begin position="8"/>
        <end position="17"/>
    </location>
</feature>
<name>A0A401TSK3_CHIPU</name>
<proteinExistence type="predicted"/>
<evidence type="ECO:0000256" key="2">
    <source>
        <dbReference type="ARBA" id="ARBA00023163"/>
    </source>
</evidence>
<keyword evidence="3" id="KW-0539">Nucleus</keyword>
<evidence type="ECO:0000256" key="1">
    <source>
        <dbReference type="ARBA" id="ARBA00023015"/>
    </source>
</evidence>
<dbReference type="Proteomes" id="UP000287033">
    <property type="component" value="Unassembled WGS sequence"/>
</dbReference>
<accession>A0A401TSK3</accession>
<evidence type="ECO:0000256" key="3">
    <source>
        <dbReference type="ARBA" id="ARBA00023242"/>
    </source>
</evidence>